<dbReference type="Gene3D" id="3.40.50.300">
    <property type="entry name" value="P-loop containing nucleotide triphosphate hydrolases"/>
    <property type="match status" value="1"/>
</dbReference>
<gene>
    <name evidence="1" type="ORF">SISNIDRAFT_484481</name>
</gene>
<name>A0A164WDV7_9AGAM</name>
<evidence type="ECO:0000313" key="1">
    <source>
        <dbReference type="EMBL" id="KZS94968.1"/>
    </source>
</evidence>
<dbReference type="AlphaFoldDB" id="A0A164WDV7"/>
<keyword evidence="2" id="KW-1185">Reference proteome</keyword>
<dbReference type="InterPro" id="IPR027417">
    <property type="entry name" value="P-loop_NTPase"/>
</dbReference>
<reference evidence="1 2" key="1">
    <citation type="journal article" date="2016" name="Mol. Biol. Evol.">
        <title>Comparative Genomics of Early-Diverging Mushroom-Forming Fungi Provides Insights into the Origins of Lignocellulose Decay Capabilities.</title>
        <authorList>
            <person name="Nagy L.G."/>
            <person name="Riley R."/>
            <person name="Tritt A."/>
            <person name="Adam C."/>
            <person name="Daum C."/>
            <person name="Floudas D."/>
            <person name="Sun H."/>
            <person name="Yadav J.S."/>
            <person name="Pangilinan J."/>
            <person name="Larsson K.H."/>
            <person name="Matsuura K."/>
            <person name="Barry K."/>
            <person name="Labutti K."/>
            <person name="Kuo R."/>
            <person name="Ohm R.A."/>
            <person name="Bhattacharya S.S."/>
            <person name="Shirouzu T."/>
            <person name="Yoshinaga Y."/>
            <person name="Martin F.M."/>
            <person name="Grigoriev I.V."/>
            <person name="Hibbett D.S."/>
        </authorList>
    </citation>
    <scope>NUCLEOTIDE SEQUENCE [LARGE SCALE GENOMIC DNA]</scope>
    <source>
        <strain evidence="1 2">HHB9708</strain>
    </source>
</reference>
<proteinExistence type="predicted"/>
<organism evidence="1 2">
    <name type="scientific">Sistotremastrum niveocremeum HHB9708</name>
    <dbReference type="NCBI Taxonomy" id="1314777"/>
    <lineage>
        <taxon>Eukaryota</taxon>
        <taxon>Fungi</taxon>
        <taxon>Dikarya</taxon>
        <taxon>Basidiomycota</taxon>
        <taxon>Agaricomycotina</taxon>
        <taxon>Agaricomycetes</taxon>
        <taxon>Sistotremastrales</taxon>
        <taxon>Sistotremastraceae</taxon>
        <taxon>Sertulicium</taxon>
        <taxon>Sertulicium niveocremeum</taxon>
    </lineage>
</organism>
<dbReference type="Proteomes" id="UP000076722">
    <property type="component" value="Unassembled WGS sequence"/>
</dbReference>
<evidence type="ECO:0000313" key="2">
    <source>
        <dbReference type="Proteomes" id="UP000076722"/>
    </source>
</evidence>
<accession>A0A164WDV7</accession>
<dbReference type="EMBL" id="KV419403">
    <property type="protein sequence ID" value="KZS94968.1"/>
    <property type="molecule type" value="Genomic_DNA"/>
</dbReference>
<protein>
    <submittedName>
        <fullName evidence="1">Uncharacterized protein</fullName>
    </submittedName>
</protein>
<sequence length="107" mass="11824">MPSIVLVGHHTQSRSDSEIMHKAFTNGRGETGPILPEEGERAAREMGAVKYMECDTGNAVHLNYIIREVLRIGWNDVQVQLAGSSLYRTVHRYASRRSAISSGILDG</sequence>